<dbReference type="GO" id="GO:0071897">
    <property type="term" value="P:DNA biosynthetic process"/>
    <property type="evidence" value="ECO:0007669"/>
    <property type="project" value="UniProtKB-ARBA"/>
</dbReference>
<protein>
    <submittedName>
        <fullName evidence="1">Uncharacterized protein</fullName>
    </submittedName>
</protein>
<gene>
    <name evidence="1" type="ORF">DMN91_008900</name>
</gene>
<proteinExistence type="predicted"/>
<dbReference type="InterPro" id="IPR043502">
    <property type="entry name" value="DNA/RNA_pol_sf"/>
</dbReference>
<evidence type="ECO:0000313" key="1">
    <source>
        <dbReference type="EMBL" id="RLU18543.1"/>
    </source>
</evidence>
<organism evidence="1">
    <name type="scientific">Ooceraea biroi</name>
    <name type="common">Clonal raider ant</name>
    <name type="synonym">Cerapachys biroi</name>
    <dbReference type="NCBI Taxonomy" id="2015173"/>
    <lineage>
        <taxon>Eukaryota</taxon>
        <taxon>Metazoa</taxon>
        <taxon>Ecdysozoa</taxon>
        <taxon>Arthropoda</taxon>
        <taxon>Hexapoda</taxon>
        <taxon>Insecta</taxon>
        <taxon>Pterygota</taxon>
        <taxon>Neoptera</taxon>
        <taxon>Endopterygota</taxon>
        <taxon>Hymenoptera</taxon>
        <taxon>Apocrita</taxon>
        <taxon>Aculeata</taxon>
        <taxon>Formicoidea</taxon>
        <taxon>Formicidae</taxon>
        <taxon>Dorylinae</taxon>
        <taxon>Ooceraea</taxon>
    </lineage>
</organism>
<dbReference type="PANTHER" id="PTHR31511:SF12">
    <property type="entry name" value="RHO TERMINATION FACTOR N-TERMINAL DOMAIN-CONTAINING PROTEIN"/>
    <property type="match status" value="1"/>
</dbReference>
<dbReference type="EMBL" id="QOIP01000009">
    <property type="protein sequence ID" value="RLU18543.1"/>
    <property type="molecule type" value="Genomic_DNA"/>
</dbReference>
<sequence length="282" mass="32687">MHAGCHVKLPKKIMAKKAVVNVQSNDVACFAWSVVAALYPAKRHVERQSSYPYYTTVLNLQGIEFLMTLKQVNKFEELNNVSINIYYMNECRKQKNEKEGSLSIVPLRLTDDKKARHINLLYVPQDNGLGHFTWIKNLSWLVGIQLSSNKRKKYICDRQSVFSENLVAIELRKLQVKFNKPIYVGMCILDISKTCLYEFHHEYMVPLYREKCKIMYTDTDSLIYHIECDDVYKQMKHDVARFDTSDYEVDNAYGMPLANKKVTGLVVCTLMILNTSVVQFGV</sequence>
<dbReference type="PANTHER" id="PTHR31511">
    <property type="entry name" value="PROTEIN CBG23764"/>
    <property type="match status" value="1"/>
</dbReference>
<name>A0A3L8DEG3_OOCBI</name>
<dbReference type="AlphaFoldDB" id="A0A3L8DEG3"/>
<reference evidence="1" key="2">
    <citation type="submission" date="2018-07" db="EMBL/GenBank/DDBJ databases">
        <authorList>
            <person name="Mckenzie S.K."/>
            <person name="Kronauer D.J.C."/>
        </authorList>
    </citation>
    <scope>NUCLEOTIDE SEQUENCE</scope>
    <source>
        <strain evidence="1">Clonal line C1</strain>
    </source>
</reference>
<dbReference type="Proteomes" id="UP000279307">
    <property type="component" value="Chromosome 9"/>
</dbReference>
<comment type="caution">
    <text evidence="1">The sequence shown here is derived from an EMBL/GenBank/DDBJ whole genome shotgun (WGS) entry which is preliminary data.</text>
</comment>
<accession>A0A3L8DEG3</accession>
<dbReference type="SUPFAM" id="SSF56672">
    <property type="entry name" value="DNA/RNA polymerases"/>
    <property type="match status" value="1"/>
</dbReference>
<reference evidence="1" key="1">
    <citation type="journal article" date="2018" name="Genome Res.">
        <title>The genomic architecture and molecular evolution of ant odorant receptors.</title>
        <authorList>
            <person name="McKenzie S.K."/>
            <person name="Kronauer D.J.C."/>
        </authorList>
    </citation>
    <scope>NUCLEOTIDE SEQUENCE [LARGE SCALE GENOMIC DNA]</scope>
    <source>
        <strain evidence="1">Clonal line C1</strain>
    </source>
</reference>